<protein>
    <submittedName>
        <fullName evidence="1">Uncharacterized protein</fullName>
    </submittedName>
</protein>
<proteinExistence type="predicted"/>
<dbReference type="EMBL" id="CAJZBQ010000005">
    <property type="protein sequence ID" value="CAG9312207.1"/>
    <property type="molecule type" value="Genomic_DNA"/>
</dbReference>
<dbReference type="Proteomes" id="UP001162131">
    <property type="component" value="Unassembled WGS sequence"/>
</dbReference>
<comment type="caution">
    <text evidence="1">The sequence shown here is derived from an EMBL/GenBank/DDBJ whole genome shotgun (WGS) entry which is preliminary data.</text>
</comment>
<accession>A0AAU9IFG5</accession>
<evidence type="ECO:0000313" key="2">
    <source>
        <dbReference type="Proteomes" id="UP001162131"/>
    </source>
</evidence>
<sequence length="140" mass="16312">MAPDPNYNQRSNLGSVFRTLAAISKAKSKAMALDNFVKAERIEKQSKIETSLIKIKREIFQLNLSRLKQRSNTREKIENDRDKTENIKLKVIEIRESLGSFLINEEYKKKFDKELDLCEQVLNGIDLGRKELMNFLTYGK</sequence>
<name>A0AAU9IFG5_9CILI</name>
<evidence type="ECO:0000313" key="1">
    <source>
        <dbReference type="EMBL" id="CAG9312207.1"/>
    </source>
</evidence>
<reference evidence="1" key="1">
    <citation type="submission" date="2021-09" db="EMBL/GenBank/DDBJ databases">
        <authorList>
            <consortium name="AG Swart"/>
            <person name="Singh M."/>
            <person name="Singh A."/>
            <person name="Seah K."/>
            <person name="Emmerich C."/>
        </authorList>
    </citation>
    <scope>NUCLEOTIDE SEQUENCE</scope>
    <source>
        <strain evidence="1">ATCC30299</strain>
    </source>
</reference>
<organism evidence="1 2">
    <name type="scientific">Blepharisma stoltei</name>
    <dbReference type="NCBI Taxonomy" id="1481888"/>
    <lineage>
        <taxon>Eukaryota</taxon>
        <taxon>Sar</taxon>
        <taxon>Alveolata</taxon>
        <taxon>Ciliophora</taxon>
        <taxon>Postciliodesmatophora</taxon>
        <taxon>Heterotrichea</taxon>
        <taxon>Heterotrichida</taxon>
        <taxon>Blepharismidae</taxon>
        <taxon>Blepharisma</taxon>
    </lineage>
</organism>
<gene>
    <name evidence="1" type="ORF">BSTOLATCC_MIC5451</name>
</gene>
<keyword evidence="2" id="KW-1185">Reference proteome</keyword>
<dbReference type="AlphaFoldDB" id="A0AAU9IFG5"/>